<dbReference type="InterPro" id="IPR005792">
    <property type="entry name" value="Prot_disulphide_isomerase"/>
</dbReference>
<evidence type="ECO:0000256" key="1">
    <source>
        <dbReference type="ARBA" id="ARBA00001182"/>
    </source>
</evidence>
<reference evidence="15" key="3">
    <citation type="submission" date="2025-09" db="UniProtKB">
        <authorList>
            <consortium name="Ensembl"/>
        </authorList>
    </citation>
    <scope>IDENTIFICATION</scope>
</reference>
<dbReference type="GO" id="GO:0003756">
    <property type="term" value="F:protein disulfide isomerase activity"/>
    <property type="evidence" value="ECO:0007669"/>
    <property type="project" value="UniProtKB-EC"/>
</dbReference>
<dbReference type="InParanoid" id="H3A1C6"/>
<dbReference type="eggNOG" id="KOG0190">
    <property type="taxonomic scope" value="Eukaryota"/>
</dbReference>
<dbReference type="KEGG" id="lcm:106706091"/>
<dbReference type="Proteomes" id="UP000008672">
    <property type="component" value="Unassembled WGS sequence"/>
</dbReference>
<evidence type="ECO:0000256" key="11">
    <source>
        <dbReference type="ARBA" id="ARBA00023284"/>
    </source>
</evidence>
<feature type="chain" id="PRO_5003579768" description="Protein disulfide-isomerase A3" evidence="13">
    <location>
        <begin position="30"/>
        <end position="503"/>
    </location>
</feature>
<dbReference type="FunFam" id="3.40.30.10:FF:000077">
    <property type="entry name" value="Protein disulfide-isomerase"/>
    <property type="match status" value="1"/>
</dbReference>
<reference evidence="15" key="2">
    <citation type="submission" date="2025-08" db="UniProtKB">
        <authorList>
            <consortium name="Ensembl"/>
        </authorList>
    </citation>
    <scope>IDENTIFICATION</scope>
</reference>
<keyword evidence="10" id="KW-0413">Isomerase</keyword>
<feature type="disulfide bond" description="Redox-active" evidence="12">
    <location>
        <begin position="406"/>
        <end position="409"/>
    </location>
</feature>
<accession>H3A1C6</accession>
<dbReference type="EMBL" id="AFYH01203340">
    <property type="status" value="NOT_ANNOTATED_CDS"/>
    <property type="molecule type" value="Genomic_DNA"/>
</dbReference>
<dbReference type="Pfam" id="PF13848">
    <property type="entry name" value="Thioredoxin_6"/>
    <property type="match status" value="1"/>
</dbReference>
<dbReference type="RefSeq" id="XP_014351967.1">
    <property type="nucleotide sequence ID" value="XM_014496481.2"/>
</dbReference>
<feature type="signal peptide" evidence="13">
    <location>
        <begin position="1"/>
        <end position="29"/>
    </location>
</feature>
<dbReference type="FunFam" id="3.40.30.10:FF:000054">
    <property type="entry name" value="Disulfide-isomerase A3"/>
    <property type="match status" value="1"/>
</dbReference>
<dbReference type="PROSITE" id="PS51352">
    <property type="entry name" value="THIOREDOXIN_2"/>
    <property type="match status" value="2"/>
</dbReference>
<keyword evidence="7 13" id="KW-0732">Signal</keyword>
<dbReference type="EMBL" id="AFYH01203338">
    <property type="status" value="NOT_ANNOTATED_CDS"/>
    <property type="molecule type" value="Genomic_DNA"/>
</dbReference>
<evidence type="ECO:0000256" key="4">
    <source>
        <dbReference type="ARBA" id="ARBA00006347"/>
    </source>
</evidence>
<dbReference type="EMBL" id="AFYH01203339">
    <property type="status" value="NOT_ANNOTATED_CDS"/>
    <property type="molecule type" value="Genomic_DNA"/>
</dbReference>
<evidence type="ECO:0000256" key="13">
    <source>
        <dbReference type="SAM" id="SignalP"/>
    </source>
</evidence>
<comment type="similarity">
    <text evidence="4">Belongs to the protein disulfide isomerase family.</text>
</comment>
<dbReference type="NCBIfam" id="TIGR01130">
    <property type="entry name" value="ER_PDI_fam"/>
    <property type="match status" value="1"/>
</dbReference>
<dbReference type="CDD" id="cd02995">
    <property type="entry name" value="PDI_a_PDI_a'_C"/>
    <property type="match status" value="1"/>
</dbReference>
<dbReference type="GeneID" id="106706091"/>
<dbReference type="GO" id="GO:0006457">
    <property type="term" value="P:protein folding"/>
    <property type="evidence" value="ECO:0007669"/>
    <property type="project" value="TreeGrafter"/>
</dbReference>
<dbReference type="InterPro" id="IPR036249">
    <property type="entry name" value="Thioredoxin-like_sf"/>
</dbReference>
<evidence type="ECO:0000256" key="5">
    <source>
        <dbReference type="ARBA" id="ARBA00012723"/>
    </source>
</evidence>
<evidence type="ECO:0000256" key="6">
    <source>
        <dbReference type="ARBA" id="ARBA00022313"/>
    </source>
</evidence>
<sequence length="503" mass="57849">MERRTAGGVRPLWRLVALLAAVAWRAGVASETVELADADFQRRVAEYELALVLFFAPWCGHCKALAPEYEIAASRLKGTAHLIKVDCTANFKTCSKHGVNSYPTLKVFRYGQESEEYKEQHTADDIVKYMWTRAEVTPAELKTSEDLNNFINNFDASIVGFFVKNSSHQEEFLRAADSLRTKYRFAYTNAPELLKKYSPEKEAVVLFRPPRFISKFEDSMVTLRKPISTDNIKEFIQDTFFGICPHMTPDNKEELGKRDILVAYYNVDFVRDPKGTNYWRNRLMMIAEKFLSEGRKLSFAVANHQDFADTLAMFGLDLDTVKLPVVTIETEKGEKYIMQQEFTADGKRLEGFLKDYFAGKLRPYTESEPVPEESDELVKEVFDDNFDQIVNDVTKDVLIAFYTPWCSTCEMLESKYNELAEKLAENPHIVVAKMDVTANEIPPLYNVTEYPTVYFVPKNKKQSPKKYEGDYEDTENFINFLKEVATFAPLFPTTSEDPDREEL</sequence>
<feature type="domain" description="Thioredoxin" evidence="14">
    <location>
        <begin position="24"/>
        <end position="181"/>
    </location>
</feature>
<protein>
    <recommendedName>
        <fullName evidence="6">Protein disulfide-isomerase A3</fullName>
        <ecNumber evidence="5">5.3.4.1</ecNumber>
    </recommendedName>
</protein>
<dbReference type="PROSITE" id="PS00194">
    <property type="entry name" value="THIOREDOXIN_1"/>
    <property type="match status" value="1"/>
</dbReference>
<evidence type="ECO:0000256" key="3">
    <source>
        <dbReference type="ARBA" id="ARBA00004319"/>
    </source>
</evidence>
<feature type="domain" description="Thioredoxin" evidence="14">
    <location>
        <begin position="356"/>
        <end position="486"/>
    </location>
</feature>
<dbReference type="AlphaFoldDB" id="H3A1C6"/>
<dbReference type="EMBL" id="AFYH01203341">
    <property type="status" value="NOT_ANNOTATED_CDS"/>
    <property type="molecule type" value="Genomic_DNA"/>
</dbReference>
<dbReference type="Ensembl" id="ENSLACT00000003478.2">
    <property type="protein sequence ID" value="ENSLACP00000003447.2"/>
    <property type="gene ID" value="ENSLACG00000003075.2"/>
</dbReference>
<dbReference type="GO" id="GO:0042470">
    <property type="term" value="C:melanosome"/>
    <property type="evidence" value="ECO:0007669"/>
    <property type="project" value="UniProtKB-SubCell"/>
</dbReference>
<dbReference type="Gene3D" id="3.40.30.10">
    <property type="entry name" value="Glutaredoxin"/>
    <property type="match status" value="4"/>
</dbReference>
<evidence type="ECO:0000256" key="8">
    <source>
        <dbReference type="ARBA" id="ARBA00022737"/>
    </source>
</evidence>
<dbReference type="EC" id="5.3.4.1" evidence="5"/>
<dbReference type="InterPro" id="IPR017937">
    <property type="entry name" value="Thioredoxin_CS"/>
</dbReference>
<dbReference type="GO" id="GO:0034976">
    <property type="term" value="P:response to endoplasmic reticulum stress"/>
    <property type="evidence" value="ECO:0007669"/>
    <property type="project" value="TreeGrafter"/>
</dbReference>
<evidence type="ECO:0000256" key="10">
    <source>
        <dbReference type="ARBA" id="ARBA00023235"/>
    </source>
</evidence>
<evidence type="ECO:0000256" key="12">
    <source>
        <dbReference type="PIRSR" id="PIRSR605792-51"/>
    </source>
</evidence>
<dbReference type="GO" id="GO:0005788">
    <property type="term" value="C:endoplasmic reticulum lumen"/>
    <property type="evidence" value="ECO:0007669"/>
    <property type="project" value="UniProtKB-SubCell"/>
</dbReference>
<evidence type="ECO:0000313" key="15">
    <source>
        <dbReference type="Ensembl" id="ENSLACP00000003447.2"/>
    </source>
</evidence>
<evidence type="ECO:0000256" key="9">
    <source>
        <dbReference type="ARBA" id="ARBA00022824"/>
    </source>
</evidence>
<dbReference type="OMA" id="HERTQAN"/>
<dbReference type="HOGENOM" id="CLU_025879_6_0_1"/>
<organism evidence="15 16">
    <name type="scientific">Latimeria chalumnae</name>
    <name type="common">Coelacanth</name>
    <dbReference type="NCBI Taxonomy" id="7897"/>
    <lineage>
        <taxon>Eukaryota</taxon>
        <taxon>Metazoa</taxon>
        <taxon>Chordata</taxon>
        <taxon>Craniata</taxon>
        <taxon>Vertebrata</taxon>
        <taxon>Euteleostomi</taxon>
        <taxon>Coelacanthiformes</taxon>
        <taxon>Coelacanthidae</taxon>
        <taxon>Latimeria</taxon>
    </lineage>
</organism>
<keyword evidence="9" id="KW-0256">Endoplasmic reticulum</keyword>
<name>H3A1C6_LATCH</name>
<dbReference type="GeneTree" id="ENSGT00940000155425"/>
<dbReference type="InterPro" id="IPR013766">
    <property type="entry name" value="Thioredoxin_domain"/>
</dbReference>
<dbReference type="OrthoDB" id="427280at2759"/>
<dbReference type="PRINTS" id="PR00421">
    <property type="entry name" value="THIOREDOXIN"/>
</dbReference>
<dbReference type="PANTHER" id="PTHR18929:SF132">
    <property type="entry name" value="PROTEIN DISULFIDE-ISOMERASE A3"/>
    <property type="match status" value="1"/>
</dbReference>
<keyword evidence="8" id="KW-0677">Repeat</keyword>
<dbReference type="Pfam" id="PF00085">
    <property type="entry name" value="Thioredoxin"/>
    <property type="match status" value="2"/>
</dbReference>
<evidence type="ECO:0000259" key="14">
    <source>
        <dbReference type="PROSITE" id="PS51352"/>
    </source>
</evidence>
<dbReference type="PANTHER" id="PTHR18929">
    <property type="entry name" value="PROTEIN DISULFIDE ISOMERASE"/>
    <property type="match status" value="1"/>
</dbReference>
<keyword evidence="16" id="KW-1185">Reference proteome</keyword>
<evidence type="ECO:0000313" key="16">
    <source>
        <dbReference type="Proteomes" id="UP000008672"/>
    </source>
</evidence>
<dbReference type="CDD" id="cd02961">
    <property type="entry name" value="PDI_a_family"/>
    <property type="match status" value="1"/>
</dbReference>
<comment type="catalytic activity">
    <reaction evidence="1">
        <text>Catalyzes the rearrangement of -S-S- bonds in proteins.</text>
        <dbReference type="EC" id="5.3.4.1"/>
    </reaction>
</comment>
<comment type="subcellular location">
    <subcellularLocation>
        <location evidence="3">Endoplasmic reticulum lumen</location>
    </subcellularLocation>
    <subcellularLocation>
        <location evidence="2">Melanosome</location>
    </subcellularLocation>
</comment>
<proteinExistence type="inferred from homology"/>
<dbReference type="SUPFAM" id="SSF52833">
    <property type="entry name" value="Thioredoxin-like"/>
    <property type="match status" value="4"/>
</dbReference>
<gene>
    <name evidence="15" type="primary">LOC106706091</name>
</gene>
<reference evidence="16" key="1">
    <citation type="submission" date="2011-08" db="EMBL/GenBank/DDBJ databases">
        <title>The draft genome of Latimeria chalumnae.</title>
        <authorList>
            <person name="Di Palma F."/>
            <person name="Alfoldi J."/>
            <person name="Johnson J."/>
            <person name="Berlin A."/>
            <person name="Gnerre S."/>
            <person name="Jaffe D."/>
            <person name="MacCallum I."/>
            <person name="Young S."/>
            <person name="Walker B.J."/>
            <person name="Lander E."/>
            <person name="Lindblad-Toh K."/>
        </authorList>
    </citation>
    <scope>NUCLEOTIDE SEQUENCE [LARGE SCALE GENOMIC DNA]</scope>
    <source>
        <strain evidence="16">Wild caught</strain>
    </source>
</reference>
<feature type="disulfide bond" description="Redox-active" evidence="12">
    <location>
        <begin position="59"/>
        <end position="62"/>
    </location>
</feature>
<evidence type="ECO:0000256" key="7">
    <source>
        <dbReference type="ARBA" id="ARBA00022729"/>
    </source>
</evidence>
<dbReference type="CDD" id="cd03073">
    <property type="entry name" value="PDI_b'_ERp72_ERp57"/>
    <property type="match status" value="1"/>
</dbReference>
<evidence type="ECO:0000256" key="2">
    <source>
        <dbReference type="ARBA" id="ARBA00004223"/>
    </source>
</evidence>
<keyword evidence="11 12" id="KW-0676">Redox-active center</keyword>
<dbReference type="STRING" id="7897.ENSLACP00000003447"/>
<dbReference type="GO" id="GO:0009986">
    <property type="term" value="C:cell surface"/>
    <property type="evidence" value="ECO:0007669"/>
    <property type="project" value="TreeGrafter"/>
</dbReference>
<keyword evidence="12" id="KW-1015">Disulfide bond</keyword>